<keyword evidence="2" id="KW-1185">Reference proteome</keyword>
<dbReference type="Proteomes" id="UP000653305">
    <property type="component" value="Unassembled WGS sequence"/>
</dbReference>
<dbReference type="AlphaFoldDB" id="A0A830C2J6"/>
<dbReference type="PANTHER" id="PTHR34046">
    <property type="entry name" value="OS06G0218800 PROTEIN"/>
    <property type="match status" value="1"/>
</dbReference>
<evidence type="ECO:0000313" key="2">
    <source>
        <dbReference type="Proteomes" id="UP000653305"/>
    </source>
</evidence>
<reference evidence="1" key="1">
    <citation type="submission" date="2020-07" db="EMBL/GenBank/DDBJ databases">
        <title>Ethylene signaling mediates host invasion by parasitic plants.</title>
        <authorList>
            <person name="Yoshida S."/>
        </authorList>
    </citation>
    <scope>NUCLEOTIDE SEQUENCE</scope>
    <source>
        <strain evidence="1">Okayama</strain>
    </source>
</reference>
<gene>
    <name evidence="1" type="ORF">PHJA_001632100</name>
</gene>
<organism evidence="1 2">
    <name type="scientific">Phtheirospermum japonicum</name>
    <dbReference type="NCBI Taxonomy" id="374723"/>
    <lineage>
        <taxon>Eukaryota</taxon>
        <taxon>Viridiplantae</taxon>
        <taxon>Streptophyta</taxon>
        <taxon>Embryophyta</taxon>
        <taxon>Tracheophyta</taxon>
        <taxon>Spermatophyta</taxon>
        <taxon>Magnoliopsida</taxon>
        <taxon>eudicotyledons</taxon>
        <taxon>Gunneridae</taxon>
        <taxon>Pentapetalae</taxon>
        <taxon>asterids</taxon>
        <taxon>lamiids</taxon>
        <taxon>Lamiales</taxon>
        <taxon>Orobanchaceae</taxon>
        <taxon>Orobanchaceae incertae sedis</taxon>
        <taxon>Phtheirospermum</taxon>
    </lineage>
</organism>
<dbReference type="EMBL" id="BMAC01000368">
    <property type="protein sequence ID" value="GFP94877.1"/>
    <property type="molecule type" value="Genomic_DNA"/>
</dbReference>
<protein>
    <submittedName>
        <fullName evidence="1">Uncharacterized protein</fullName>
    </submittedName>
</protein>
<comment type="caution">
    <text evidence="1">The sequence shown here is derived from an EMBL/GenBank/DDBJ whole genome shotgun (WGS) entry which is preliminary data.</text>
</comment>
<name>A0A830C2J6_9LAMI</name>
<sequence length="144" mass="16764">MKPSYVRSKSKGANALIPCKKHPKHRQSPGVCSVCLNEKLLQLNHHNFCSKAGKTQLSSSFSSYDLSSLSSSCSSPVVFNYRRSNTRAFKNIVYDQEMFKKSRSMAFVFQRKKDDQNRKNVETKRGFWWRLRRTTRERIITAVH</sequence>
<dbReference type="PANTHER" id="PTHR34046:SF7">
    <property type="entry name" value="DUF740 FAMILY PROTEIN"/>
    <property type="match status" value="1"/>
</dbReference>
<proteinExistence type="predicted"/>
<dbReference type="OrthoDB" id="688136at2759"/>
<evidence type="ECO:0000313" key="1">
    <source>
        <dbReference type="EMBL" id="GFP94877.1"/>
    </source>
</evidence>
<accession>A0A830C2J6</accession>